<sequence length="322" mass="35573">MSTSTLPALPGATVDQAIEWSIRLTYNRPDPATRAAFQAWLADDETHRLAWARMQSLSGHFAGVPSGLARQALEKLPEARLQRRQVLKLLALFAAVGTTAWGTRETAPWQRLMADYSTRVGEHQRWTLADGSQLELNTDSAVRVYFDARHRRIELLRGELYLVSGGDSASLQQRPLQVTTTFATFTAHGSRCNIRQYADACRLGVAEGTVNIQPRSGTGAVAQPGETWRVARDNVLRLPGNAEDAAAWREGLLTARAMPLAELLDELGRYRNGYLGCDPQVAKRTISGNFNLTDTDATLAFIAQAHGLRVQAMTRYWVRLSA</sequence>
<feature type="domain" description="FecR protein" evidence="1">
    <location>
        <begin position="115"/>
        <end position="211"/>
    </location>
</feature>
<evidence type="ECO:0000313" key="4">
    <source>
        <dbReference type="EMBL" id="MDF3870446.1"/>
    </source>
</evidence>
<proteinExistence type="predicted"/>
<dbReference type="Gene3D" id="3.55.50.30">
    <property type="match status" value="1"/>
</dbReference>
<name>A0A7V8J1R7_PSEPU</name>
<dbReference type="Pfam" id="PF16220">
    <property type="entry name" value="DUF4880"/>
    <property type="match status" value="1"/>
</dbReference>
<reference evidence="4" key="2">
    <citation type="submission" date="2023-03" db="EMBL/GenBank/DDBJ databases">
        <title>Draft assemblies of triclosan tolerant bacteria isolated from returned activated sludge.</title>
        <authorList>
            <person name="Van Hamelsveld S."/>
        </authorList>
    </citation>
    <scope>NUCLEOTIDE SEQUENCE</scope>
    <source>
        <strain evidence="4">GW210012_S60</strain>
    </source>
</reference>
<evidence type="ECO:0000259" key="1">
    <source>
        <dbReference type="Pfam" id="PF04773"/>
    </source>
</evidence>
<protein>
    <submittedName>
        <fullName evidence="3">DUF4880 domain-containing protein</fullName>
    </submittedName>
    <submittedName>
        <fullName evidence="4">FecR family protein</fullName>
    </submittedName>
</protein>
<dbReference type="PANTHER" id="PTHR30273:SF2">
    <property type="entry name" value="PROTEIN FECR"/>
    <property type="match status" value="1"/>
</dbReference>
<feature type="domain" description="FecR N-terminal" evidence="2">
    <location>
        <begin position="15"/>
        <end position="57"/>
    </location>
</feature>
<dbReference type="EMBL" id="JARJLO010000113">
    <property type="protein sequence ID" value="MDF3870446.1"/>
    <property type="molecule type" value="Genomic_DNA"/>
</dbReference>
<dbReference type="RefSeq" id="WP_156859721.1">
    <property type="nucleotide sequence ID" value="NZ_BQII01000013.1"/>
</dbReference>
<dbReference type="Proteomes" id="UP000442695">
    <property type="component" value="Unassembled WGS sequence"/>
</dbReference>
<dbReference type="EMBL" id="WOWR01000054">
    <property type="protein sequence ID" value="KAF0251705.1"/>
    <property type="molecule type" value="Genomic_DNA"/>
</dbReference>
<dbReference type="InterPro" id="IPR012373">
    <property type="entry name" value="Ferrdict_sens_TM"/>
</dbReference>
<reference evidence="3 5" key="1">
    <citation type="submission" date="2019-12" db="EMBL/GenBank/DDBJ databases">
        <authorList>
            <person name="Woiski C."/>
        </authorList>
    </citation>
    <scope>NUCLEOTIDE SEQUENCE [LARGE SCALE GENOMIC DNA]</scope>
    <source>
        <strain evidence="3 5">BOE100</strain>
    </source>
</reference>
<dbReference type="Gene3D" id="2.60.120.1440">
    <property type="match status" value="1"/>
</dbReference>
<dbReference type="Pfam" id="PF04773">
    <property type="entry name" value="FecR"/>
    <property type="match status" value="1"/>
</dbReference>
<evidence type="ECO:0000259" key="2">
    <source>
        <dbReference type="Pfam" id="PF16220"/>
    </source>
</evidence>
<organism evidence="3 5">
    <name type="scientific">Pseudomonas putida</name>
    <name type="common">Arthrobacter siderocapsulatus</name>
    <dbReference type="NCBI Taxonomy" id="303"/>
    <lineage>
        <taxon>Bacteria</taxon>
        <taxon>Pseudomonadati</taxon>
        <taxon>Pseudomonadota</taxon>
        <taxon>Gammaproteobacteria</taxon>
        <taxon>Pseudomonadales</taxon>
        <taxon>Pseudomonadaceae</taxon>
        <taxon>Pseudomonas</taxon>
    </lineage>
</organism>
<dbReference type="GO" id="GO:0016989">
    <property type="term" value="F:sigma factor antagonist activity"/>
    <property type="evidence" value="ECO:0007669"/>
    <property type="project" value="TreeGrafter"/>
</dbReference>
<evidence type="ECO:0000313" key="5">
    <source>
        <dbReference type="Proteomes" id="UP000442695"/>
    </source>
</evidence>
<comment type="caution">
    <text evidence="3">The sequence shown here is derived from an EMBL/GenBank/DDBJ whole genome shotgun (WGS) entry which is preliminary data.</text>
</comment>
<dbReference type="PANTHER" id="PTHR30273">
    <property type="entry name" value="PERIPLASMIC SIGNAL SENSOR AND SIGMA FACTOR ACTIVATOR FECR-RELATED"/>
    <property type="match status" value="1"/>
</dbReference>
<dbReference type="InterPro" id="IPR032623">
    <property type="entry name" value="FecR_N"/>
</dbReference>
<evidence type="ECO:0000313" key="3">
    <source>
        <dbReference type="EMBL" id="KAF0251705.1"/>
    </source>
</evidence>
<accession>A0A7V8J1R7</accession>
<dbReference type="Proteomes" id="UP001217741">
    <property type="component" value="Unassembled WGS sequence"/>
</dbReference>
<dbReference type="AlphaFoldDB" id="A0A7V8J1R7"/>
<dbReference type="InterPro" id="IPR006860">
    <property type="entry name" value="FecR"/>
</dbReference>
<dbReference type="PIRSF" id="PIRSF018266">
    <property type="entry name" value="FecR"/>
    <property type="match status" value="1"/>
</dbReference>
<gene>
    <name evidence="3" type="ORF">GN299_27395</name>
    <name evidence="4" type="ORF">P3W50_08175</name>
</gene>